<dbReference type="PANTHER" id="PTHR47245:SF2">
    <property type="entry name" value="PEPTIDYL-PROLYL CIS-TRANS ISOMERASE HP_0175-RELATED"/>
    <property type="match status" value="1"/>
</dbReference>
<dbReference type="InterPro" id="IPR000297">
    <property type="entry name" value="PPIase_PpiC"/>
</dbReference>
<dbReference type="InterPro" id="IPR050245">
    <property type="entry name" value="PrsA_foldase"/>
</dbReference>
<feature type="chain" id="PRO_5032447713" evidence="2">
    <location>
        <begin position="21"/>
        <end position="671"/>
    </location>
</feature>
<dbReference type="AlphaFoldDB" id="A0A840CGV1"/>
<evidence type="ECO:0000259" key="3">
    <source>
        <dbReference type="PROSITE" id="PS50198"/>
    </source>
</evidence>
<evidence type="ECO:0000313" key="4">
    <source>
        <dbReference type="EMBL" id="MBB4034451.1"/>
    </source>
</evidence>
<comment type="caution">
    <text evidence="4">The sequence shown here is derived from an EMBL/GenBank/DDBJ whole genome shotgun (WGS) entry which is preliminary data.</text>
</comment>
<keyword evidence="2" id="KW-0732">Signal</keyword>
<evidence type="ECO:0000256" key="2">
    <source>
        <dbReference type="SAM" id="SignalP"/>
    </source>
</evidence>
<dbReference type="RefSeq" id="WP_183305382.1">
    <property type="nucleotide sequence ID" value="NZ_JACIEP010000001.1"/>
</dbReference>
<protein>
    <submittedName>
        <fullName evidence="4">Peptidyl-prolyl cis-trans isomerase SurA</fullName>
        <ecNumber evidence="4">5.2.1.8</ecNumber>
    </submittedName>
</protein>
<dbReference type="Proteomes" id="UP000555103">
    <property type="component" value="Unassembled WGS sequence"/>
</dbReference>
<keyword evidence="1" id="KW-0697">Rotamase</keyword>
<sequence>MRRKLFFIIITLLTSTTVFSQKDDPVVFKVNGKPVYWSEVKQAYDKGNEYAEEKEPIADFIKTYADYKSNVEEARAQGIDTTYIYKRSYESFKNQIADAYMIRDTVYESQYVKKIYGRILENVEVNHILIPFANELVLPADTVEIYRKSLEVRNKIIKDGFNLEEFRSPRITPFMAKTEDHNGYLGWVTTFMLPFEVENALYSLPIKEISQPIRSHRGYHIVQVLDRRPATGSAEVEQVMFNFPKIPPTDHQIDSVKAVAEREYNNIRSSADFTLLCEEFSKVHQTGDQGCYFGIIGLDSPLYPDFKTAAFNLEKPGDISKPALSNYGYHILRLLRKIPVPEFGKLKNQLKEKIIKSDKAQELSDGSRKQIMEGMHVEINKKAYAELENIAASLSPRDSVFNTLIKNGNDILLSIDGKRKYQVKEFDKYIKMRQKLLESDPNELQMLRVEEATPYSLSTDILKEYLDAFTVFLAKDYEKSILEERVPAFRQVMDEYADGVLLFEVKDKNIWKRAKADEEGLNKFFLENKSKYTLDGEKYKGMIVYAKDIKSLTEAQNMLQSTDTREVFTDKIRGSLNKDSVTVTIEPGLWEKGTNQYVDYKVFNGSEPKVQNKRFPYYFVSGRLIDKPEDFTDVRSTVEADYQEKLENDWNAYIRGKYMIEFNKPFIKNLK</sequence>
<keyword evidence="1 4" id="KW-0413">Isomerase</keyword>
<keyword evidence="5" id="KW-1185">Reference proteome</keyword>
<accession>A0A840CGV1</accession>
<feature type="signal peptide" evidence="2">
    <location>
        <begin position="1"/>
        <end position="20"/>
    </location>
</feature>
<dbReference type="EC" id="5.2.1.8" evidence="4"/>
<dbReference type="EMBL" id="JACIEP010000001">
    <property type="protein sequence ID" value="MBB4034451.1"/>
    <property type="molecule type" value="Genomic_DNA"/>
</dbReference>
<proteinExistence type="predicted"/>
<dbReference type="Gene3D" id="3.10.50.40">
    <property type="match status" value="2"/>
</dbReference>
<organism evidence="4 5">
    <name type="scientific">Dysgonomonas hofstadii</name>
    <dbReference type="NCBI Taxonomy" id="637886"/>
    <lineage>
        <taxon>Bacteria</taxon>
        <taxon>Pseudomonadati</taxon>
        <taxon>Bacteroidota</taxon>
        <taxon>Bacteroidia</taxon>
        <taxon>Bacteroidales</taxon>
        <taxon>Dysgonomonadaceae</taxon>
        <taxon>Dysgonomonas</taxon>
    </lineage>
</organism>
<dbReference type="SUPFAM" id="SSF54534">
    <property type="entry name" value="FKBP-like"/>
    <property type="match status" value="2"/>
</dbReference>
<feature type="domain" description="PpiC" evidence="3">
    <location>
        <begin position="120"/>
        <end position="226"/>
    </location>
</feature>
<name>A0A840CGV1_9BACT</name>
<gene>
    <name evidence="4" type="ORF">GGR21_000336</name>
</gene>
<reference evidence="4 5" key="1">
    <citation type="submission" date="2020-08" db="EMBL/GenBank/DDBJ databases">
        <title>Genomic Encyclopedia of Type Strains, Phase IV (KMG-IV): sequencing the most valuable type-strain genomes for metagenomic binning, comparative biology and taxonomic classification.</title>
        <authorList>
            <person name="Goeker M."/>
        </authorList>
    </citation>
    <scope>NUCLEOTIDE SEQUENCE [LARGE SCALE GENOMIC DNA]</scope>
    <source>
        <strain evidence="4 5">DSM 104969</strain>
    </source>
</reference>
<dbReference type="Pfam" id="PF00639">
    <property type="entry name" value="Rotamase"/>
    <property type="match status" value="2"/>
</dbReference>
<feature type="domain" description="PpiC" evidence="3">
    <location>
        <begin position="231"/>
        <end position="336"/>
    </location>
</feature>
<dbReference type="PANTHER" id="PTHR47245">
    <property type="entry name" value="PEPTIDYLPROLYL ISOMERASE"/>
    <property type="match status" value="1"/>
</dbReference>
<dbReference type="GO" id="GO:0003755">
    <property type="term" value="F:peptidyl-prolyl cis-trans isomerase activity"/>
    <property type="evidence" value="ECO:0007669"/>
    <property type="project" value="UniProtKB-KW"/>
</dbReference>
<evidence type="ECO:0000256" key="1">
    <source>
        <dbReference type="PROSITE-ProRule" id="PRU00278"/>
    </source>
</evidence>
<dbReference type="InterPro" id="IPR046357">
    <property type="entry name" value="PPIase_dom_sf"/>
</dbReference>
<dbReference type="PROSITE" id="PS50198">
    <property type="entry name" value="PPIC_PPIASE_2"/>
    <property type="match status" value="2"/>
</dbReference>
<evidence type="ECO:0000313" key="5">
    <source>
        <dbReference type="Proteomes" id="UP000555103"/>
    </source>
</evidence>